<dbReference type="InterPro" id="IPR036291">
    <property type="entry name" value="NAD(P)-bd_dom_sf"/>
</dbReference>
<gene>
    <name evidence="3" type="ORF">GZ78_08220</name>
</gene>
<keyword evidence="4" id="KW-1185">Reference proteome</keyword>
<dbReference type="InterPro" id="IPR048477">
    <property type="entry name" value="YceM-like_C"/>
</dbReference>
<dbReference type="RefSeq" id="WP_034834492.1">
    <property type="nucleotide sequence ID" value="NZ_JOKH01000002.1"/>
</dbReference>
<reference evidence="3 4" key="1">
    <citation type="submission" date="2014-06" db="EMBL/GenBank/DDBJ databases">
        <title>Whole Genome Sequences of Three Symbiotic Endozoicomonas Bacteria.</title>
        <authorList>
            <person name="Neave M.J."/>
            <person name="Apprill A."/>
            <person name="Voolstra C.R."/>
        </authorList>
    </citation>
    <scope>NUCLEOTIDE SEQUENCE [LARGE SCALE GENOMIC DNA]</scope>
    <source>
        <strain evidence="3 4">DSM 25634</strain>
    </source>
</reference>
<name>A0A081NGU8_9GAMM</name>
<dbReference type="Pfam" id="PF01408">
    <property type="entry name" value="GFO_IDH_MocA"/>
    <property type="match status" value="1"/>
</dbReference>
<dbReference type="eggNOG" id="COG0673">
    <property type="taxonomic scope" value="Bacteria"/>
</dbReference>
<dbReference type="Proteomes" id="UP000028073">
    <property type="component" value="Unassembled WGS sequence"/>
</dbReference>
<evidence type="ECO:0000313" key="3">
    <source>
        <dbReference type="EMBL" id="KEQ17671.1"/>
    </source>
</evidence>
<dbReference type="Gene3D" id="3.30.360.10">
    <property type="entry name" value="Dihydrodipicolinate Reductase, domain 2"/>
    <property type="match status" value="1"/>
</dbReference>
<evidence type="ECO:0000259" key="1">
    <source>
        <dbReference type="Pfam" id="PF01408"/>
    </source>
</evidence>
<dbReference type="GO" id="GO:0000166">
    <property type="term" value="F:nucleotide binding"/>
    <property type="evidence" value="ECO:0007669"/>
    <property type="project" value="InterPro"/>
</dbReference>
<protein>
    <submittedName>
        <fullName evidence="3">Oxidoreductase</fullName>
    </submittedName>
</protein>
<evidence type="ECO:0000313" key="4">
    <source>
        <dbReference type="Proteomes" id="UP000028073"/>
    </source>
</evidence>
<dbReference type="Pfam" id="PF21378">
    <property type="entry name" value="YceM-like_C"/>
    <property type="match status" value="1"/>
</dbReference>
<dbReference type="PANTHER" id="PTHR43708:SF4">
    <property type="entry name" value="OXIDOREDUCTASE YCEM-RELATED"/>
    <property type="match status" value="1"/>
</dbReference>
<accession>A0A081NGU8</accession>
<dbReference type="OrthoDB" id="9801953at2"/>
<comment type="caution">
    <text evidence="3">The sequence shown here is derived from an EMBL/GenBank/DDBJ whole genome shotgun (WGS) entry which is preliminary data.</text>
</comment>
<organism evidence="3 4">
    <name type="scientific">Endozoicomonas numazuensis</name>
    <dbReference type="NCBI Taxonomy" id="1137799"/>
    <lineage>
        <taxon>Bacteria</taxon>
        <taxon>Pseudomonadati</taxon>
        <taxon>Pseudomonadota</taxon>
        <taxon>Gammaproteobacteria</taxon>
        <taxon>Oceanospirillales</taxon>
        <taxon>Endozoicomonadaceae</taxon>
        <taxon>Endozoicomonas</taxon>
    </lineage>
</organism>
<dbReference type="SUPFAM" id="SSF55347">
    <property type="entry name" value="Glyceraldehyde-3-phosphate dehydrogenase-like, C-terminal domain"/>
    <property type="match status" value="1"/>
</dbReference>
<dbReference type="PANTHER" id="PTHR43708">
    <property type="entry name" value="CONSERVED EXPRESSED OXIDOREDUCTASE (EUROFUNG)"/>
    <property type="match status" value="1"/>
</dbReference>
<dbReference type="InterPro" id="IPR051317">
    <property type="entry name" value="Gfo/Idh/MocA_oxidoreduct"/>
</dbReference>
<dbReference type="AlphaFoldDB" id="A0A081NGU8"/>
<dbReference type="Gene3D" id="3.40.50.720">
    <property type="entry name" value="NAD(P)-binding Rossmann-like Domain"/>
    <property type="match status" value="1"/>
</dbReference>
<sequence length="305" mass="35343">MKIAVIGLGSIAQKAYLPVLTQRADLELVFCTRNAEILNHLAKQYRISETCSNYRSLPKMGIDAVMIHSSTHSHFEITRFFLNTGLPVFVDKPLSDCYSQCEALYELSAKKSQPLFLGFNRRYLPLLKQHLDQDKPLMALRWEKHRHNLSGEPKTFIFDDFIHALDSINLQGNTSPEDLSIHFQRTGDHLSRLDIQWQSDEVLYQASMNRSAGKTREMIHADYLNTSFRFDSFLSGIQWQNNEEKALHLPDWTPMLKSKGFHDMIDHWINVVQKGQQSLELTKRNLNTHLLCDTIYEHVLDKTPD</sequence>
<dbReference type="STRING" id="1137799.GZ78_08220"/>
<dbReference type="SUPFAM" id="SSF51735">
    <property type="entry name" value="NAD(P)-binding Rossmann-fold domains"/>
    <property type="match status" value="1"/>
</dbReference>
<dbReference type="EMBL" id="JOKH01000002">
    <property type="protein sequence ID" value="KEQ17671.1"/>
    <property type="molecule type" value="Genomic_DNA"/>
</dbReference>
<evidence type="ECO:0000259" key="2">
    <source>
        <dbReference type="Pfam" id="PF21378"/>
    </source>
</evidence>
<proteinExistence type="predicted"/>
<dbReference type="InterPro" id="IPR000683">
    <property type="entry name" value="Gfo/Idh/MocA-like_OxRdtase_N"/>
</dbReference>
<feature type="domain" description="Gfo/Idh/MocA-like oxidoreductase N-terminal" evidence="1">
    <location>
        <begin position="1"/>
        <end position="119"/>
    </location>
</feature>
<feature type="domain" description="YceM-like C-terminal" evidence="2">
    <location>
        <begin position="128"/>
        <end position="220"/>
    </location>
</feature>